<reference evidence="2" key="1">
    <citation type="journal article" date="2021" name="PeerJ">
        <title>Extensive microbial diversity within the chicken gut microbiome revealed by metagenomics and culture.</title>
        <authorList>
            <person name="Gilroy R."/>
            <person name="Ravi A."/>
            <person name="Getino M."/>
            <person name="Pursley I."/>
            <person name="Horton D.L."/>
            <person name="Alikhan N.F."/>
            <person name="Baker D."/>
            <person name="Gharbi K."/>
            <person name="Hall N."/>
            <person name="Watson M."/>
            <person name="Adriaenssens E.M."/>
            <person name="Foster-Nyarko E."/>
            <person name="Jarju S."/>
            <person name="Secka A."/>
            <person name="Antonio M."/>
            <person name="Oren A."/>
            <person name="Chaudhuri R.R."/>
            <person name="La Ragione R."/>
            <person name="Hildebrand F."/>
            <person name="Pallen M.J."/>
        </authorList>
    </citation>
    <scope>NUCLEOTIDE SEQUENCE</scope>
    <source>
        <strain evidence="2">876</strain>
    </source>
</reference>
<dbReference type="PANTHER" id="PTHR30543">
    <property type="entry name" value="CHROMATE REDUCTASE"/>
    <property type="match status" value="1"/>
</dbReference>
<feature type="domain" description="NADPH-dependent FMN reductase-like" evidence="1">
    <location>
        <begin position="1"/>
        <end position="146"/>
    </location>
</feature>
<gene>
    <name evidence="2" type="ORF">H9843_02610</name>
</gene>
<accession>A0A9E2KUH2</accession>
<dbReference type="InterPro" id="IPR050712">
    <property type="entry name" value="NAD(P)H-dep_reductase"/>
</dbReference>
<dbReference type="GO" id="GO:0016491">
    <property type="term" value="F:oxidoreductase activity"/>
    <property type="evidence" value="ECO:0007669"/>
    <property type="project" value="InterPro"/>
</dbReference>
<dbReference type="InterPro" id="IPR005025">
    <property type="entry name" value="FMN_Rdtase-like_dom"/>
</dbReference>
<dbReference type="Pfam" id="PF03358">
    <property type="entry name" value="FMN_red"/>
    <property type="match status" value="1"/>
</dbReference>
<organism evidence="2 3">
    <name type="scientific">Candidatus Limosilactobacillus merdavium</name>
    <dbReference type="NCBI Taxonomy" id="2838651"/>
    <lineage>
        <taxon>Bacteria</taxon>
        <taxon>Bacillati</taxon>
        <taxon>Bacillota</taxon>
        <taxon>Bacilli</taxon>
        <taxon>Lactobacillales</taxon>
        <taxon>Lactobacillaceae</taxon>
        <taxon>Limosilactobacillus</taxon>
    </lineage>
</organism>
<protein>
    <submittedName>
        <fullName evidence="2">NAD(P)H-dependent oxidoreductase</fullName>
    </submittedName>
</protein>
<comment type="caution">
    <text evidence="2">The sequence shown here is derived from an EMBL/GenBank/DDBJ whole genome shotgun (WGS) entry which is preliminary data.</text>
</comment>
<dbReference type="GO" id="GO:0005829">
    <property type="term" value="C:cytosol"/>
    <property type="evidence" value="ECO:0007669"/>
    <property type="project" value="TreeGrafter"/>
</dbReference>
<name>A0A9E2KUH2_9LACO</name>
<dbReference type="GO" id="GO:0010181">
    <property type="term" value="F:FMN binding"/>
    <property type="evidence" value="ECO:0007669"/>
    <property type="project" value="TreeGrafter"/>
</dbReference>
<sequence>MKIAAIAGSNANHSYNRMLLEFMAQHFKDQDQIDVIDIRQVPMFSENFKGDVPEVIQDIDQRIKAADAVIIASPEYNHSITSALKSIVEWLSYSVHPLAGKPVMTIGASTHDQGASRSQVQLRDILISPGINAFVYQGDEFFMSNVAELMDKDGNVTDEGTISFLEKCMSGFRYFAQAIDQMEKEMKK</sequence>
<dbReference type="PANTHER" id="PTHR30543:SF21">
    <property type="entry name" value="NAD(P)H-DEPENDENT FMN REDUCTASE LOT6"/>
    <property type="match status" value="1"/>
</dbReference>
<dbReference type="Gene3D" id="3.40.50.360">
    <property type="match status" value="1"/>
</dbReference>
<dbReference type="EMBL" id="JAHLFK010000023">
    <property type="protein sequence ID" value="MBU3829777.1"/>
    <property type="molecule type" value="Genomic_DNA"/>
</dbReference>
<reference evidence="2" key="2">
    <citation type="submission" date="2021-04" db="EMBL/GenBank/DDBJ databases">
        <authorList>
            <person name="Gilroy R."/>
        </authorList>
    </citation>
    <scope>NUCLEOTIDE SEQUENCE</scope>
    <source>
        <strain evidence="2">876</strain>
    </source>
</reference>
<evidence type="ECO:0000313" key="2">
    <source>
        <dbReference type="EMBL" id="MBU3829777.1"/>
    </source>
</evidence>
<dbReference type="AlphaFoldDB" id="A0A9E2KUH2"/>
<dbReference type="InterPro" id="IPR029039">
    <property type="entry name" value="Flavoprotein-like_sf"/>
</dbReference>
<dbReference type="Proteomes" id="UP000824180">
    <property type="component" value="Unassembled WGS sequence"/>
</dbReference>
<dbReference type="SUPFAM" id="SSF52218">
    <property type="entry name" value="Flavoproteins"/>
    <property type="match status" value="1"/>
</dbReference>
<evidence type="ECO:0000313" key="3">
    <source>
        <dbReference type="Proteomes" id="UP000824180"/>
    </source>
</evidence>
<evidence type="ECO:0000259" key="1">
    <source>
        <dbReference type="Pfam" id="PF03358"/>
    </source>
</evidence>
<proteinExistence type="predicted"/>